<organism evidence="1 2">
    <name type="scientific">Candidatus Doudnabacteria bacterium RIFCSPHIGHO2_01_FULL_43_23</name>
    <dbReference type="NCBI Taxonomy" id="1817822"/>
    <lineage>
        <taxon>Bacteria</taxon>
        <taxon>Candidatus Doudnaibacteriota</taxon>
    </lineage>
</organism>
<comment type="caution">
    <text evidence="1">The sequence shown here is derived from an EMBL/GenBank/DDBJ whole genome shotgun (WGS) entry which is preliminary data.</text>
</comment>
<reference evidence="1 2" key="1">
    <citation type="journal article" date="2016" name="Nat. Commun.">
        <title>Thousands of microbial genomes shed light on interconnected biogeochemical processes in an aquifer system.</title>
        <authorList>
            <person name="Anantharaman K."/>
            <person name="Brown C.T."/>
            <person name="Hug L.A."/>
            <person name="Sharon I."/>
            <person name="Castelle C.J."/>
            <person name="Probst A.J."/>
            <person name="Thomas B.C."/>
            <person name="Singh A."/>
            <person name="Wilkins M.J."/>
            <person name="Karaoz U."/>
            <person name="Brodie E.L."/>
            <person name="Williams K.H."/>
            <person name="Hubbard S.S."/>
            <person name="Banfield J.F."/>
        </authorList>
    </citation>
    <scope>NUCLEOTIDE SEQUENCE [LARGE SCALE GENOMIC DNA]</scope>
</reference>
<name>A0A1F5NTP7_9BACT</name>
<evidence type="ECO:0000313" key="1">
    <source>
        <dbReference type="EMBL" id="OGE81039.1"/>
    </source>
</evidence>
<dbReference type="EMBL" id="MFEI01000013">
    <property type="protein sequence ID" value="OGE81039.1"/>
    <property type="molecule type" value="Genomic_DNA"/>
</dbReference>
<proteinExistence type="predicted"/>
<evidence type="ECO:0000313" key="2">
    <source>
        <dbReference type="Proteomes" id="UP000177912"/>
    </source>
</evidence>
<protein>
    <submittedName>
        <fullName evidence="1">Uncharacterized protein</fullName>
    </submittedName>
</protein>
<sequence>MATYKGKYISLKDAAVISGYTVSELRNFIKIGLISSKKIKNTLKVPFSAFEKINEDKKSKTATLKVSPKSNTQTAMIKKPETSIIPMPKPHEGLVSILQHTSLAAAMVFSLYIGMLPTVSEKIVFGVNLTYATIDQMSDAVMELTYSSVALPVELGSRLAQVAVLPSAEGYAVTGAVAGVSTSSVDQSVNLSESVSNALIGIADASDSFEKTLDGLAIKTDEILIHSLNFENLDYGIQQFFKL</sequence>
<gene>
    <name evidence="1" type="ORF">A2826_01270</name>
</gene>
<dbReference type="Proteomes" id="UP000177912">
    <property type="component" value="Unassembled WGS sequence"/>
</dbReference>
<accession>A0A1F5NTP7</accession>
<dbReference type="AlphaFoldDB" id="A0A1F5NTP7"/>